<reference evidence="2 3" key="1">
    <citation type="submission" date="2013-02" db="EMBL/GenBank/DDBJ databases">
        <title>The Genome Sequence of Enterococcus phoeniculicola BAA-412.</title>
        <authorList>
            <consortium name="The Broad Institute Genome Sequencing Platform"/>
            <consortium name="The Broad Institute Genome Sequencing Center for Infectious Disease"/>
            <person name="Earl A.M."/>
            <person name="Gilmore M.S."/>
            <person name="Lebreton F."/>
            <person name="Walker B."/>
            <person name="Young S.K."/>
            <person name="Zeng Q."/>
            <person name="Gargeya S."/>
            <person name="Fitzgerald M."/>
            <person name="Haas B."/>
            <person name="Abouelleil A."/>
            <person name="Alvarado L."/>
            <person name="Arachchi H.M."/>
            <person name="Berlin A.M."/>
            <person name="Chapman S.B."/>
            <person name="Dewar J."/>
            <person name="Goldberg J."/>
            <person name="Griggs A."/>
            <person name="Gujja S."/>
            <person name="Hansen M."/>
            <person name="Howarth C."/>
            <person name="Imamovic A."/>
            <person name="Larimer J."/>
            <person name="McCowan C."/>
            <person name="Murphy C."/>
            <person name="Neiman D."/>
            <person name="Pearson M."/>
            <person name="Priest M."/>
            <person name="Roberts A."/>
            <person name="Saif S."/>
            <person name="Shea T."/>
            <person name="Sisk P."/>
            <person name="Sykes S."/>
            <person name="Wortman J."/>
            <person name="Nusbaum C."/>
            <person name="Birren B."/>
        </authorList>
    </citation>
    <scope>NUCLEOTIDE SEQUENCE [LARGE SCALE GENOMIC DNA]</scope>
    <source>
        <strain evidence="2 3">ATCC BAA-412</strain>
    </source>
</reference>
<evidence type="ECO:0000313" key="2">
    <source>
        <dbReference type="EMBL" id="EOL45473.1"/>
    </source>
</evidence>
<dbReference type="PATRIC" id="fig|1158610.3.peg.1343"/>
<name>R3TWI4_9ENTE</name>
<dbReference type="EMBL" id="AJAT01000012">
    <property type="protein sequence ID" value="EOL45473.1"/>
    <property type="molecule type" value="Genomic_DNA"/>
</dbReference>
<keyword evidence="1" id="KW-0472">Membrane</keyword>
<evidence type="ECO:0000256" key="1">
    <source>
        <dbReference type="SAM" id="Phobius"/>
    </source>
</evidence>
<protein>
    <submittedName>
        <fullName evidence="2">Uncharacterized protein</fullName>
    </submittedName>
</protein>
<keyword evidence="1" id="KW-0812">Transmembrane</keyword>
<sequence>MKNSYRGIIFEMSLIYGLLAISLPLVYAVTYHLSFTGIYSAEWLAVSLFLYPIVLLLGAVRYGYQKVKYTQLIKK</sequence>
<evidence type="ECO:0000313" key="3">
    <source>
        <dbReference type="Proteomes" id="UP000013785"/>
    </source>
</evidence>
<feature type="transmembrane region" description="Helical" evidence="1">
    <location>
        <begin position="12"/>
        <end position="31"/>
    </location>
</feature>
<proteinExistence type="predicted"/>
<dbReference type="eggNOG" id="ENOG50307QZ">
    <property type="taxonomic scope" value="Bacteria"/>
</dbReference>
<comment type="caution">
    <text evidence="2">The sequence shown here is derived from an EMBL/GenBank/DDBJ whole genome shotgun (WGS) entry which is preliminary data.</text>
</comment>
<organism evidence="2 3">
    <name type="scientific">Enterococcus phoeniculicola ATCC BAA-412</name>
    <dbReference type="NCBI Taxonomy" id="1158610"/>
    <lineage>
        <taxon>Bacteria</taxon>
        <taxon>Bacillati</taxon>
        <taxon>Bacillota</taxon>
        <taxon>Bacilli</taxon>
        <taxon>Lactobacillales</taxon>
        <taxon>Enterococcaceae</taxon>
        <taxon>Enterococcus</taxon>
    </lineage>
</organism>
<dbReference type="AlphaFoldDB" id="R3TWI4"/>
<gene>
    <name evidence="2" type="ORF">UC3_01363</name>
</gene>
<accession>R3TWI4</accession>
<dbReference type="OrthoDB" id="2191883at2"/>
<feature type="transmembrane region" description="Helical" evidence="1">
    <location>
        <begin position="43"/>
        <end position="64"/>
    </location>
</feature>
<keyword evidence="3" id="KW-1185">Reference proteome</keyword>
<keyword evidence="1" id="KW-1133">Transmembrane helix</keyword>
<dbReference type="RefSeq" id="WP_010768026.1">
    <property type="nucleotide sequence ID" value="NZ_ASWE01000003.1"/>
</dbReference>
<dbReference type="HOGENOM" id="CLU_198892_0_0_9"/>
<dbReference type="Proteomes" id="UP000013785">
    <property type="component" value="Unassembled WGS sequence"/>
</dbReference>